<dbReference type="Proteomes" id="UP000460221">
    <property type="component" value="Unassembled WGS sequence"/>
</dbReference>
<dbReference type="Pfam" id="PF00440">
    <property type="entry name" value="TetR_N"/>
    <property type="match status" value="1"/>
</dbReference>
<gene>
    <name evidence="7" type="ORF">GIS00_20045</name>
</gene>
<dbReference type="AlphaFoldDB" id="A0A7K1FTV0"/>
<proteinExistence type="predicted"/>
<dbReference type="Gene3D" id="1.10.357.10">
    <property type="entry name" value="Tetracycline Repressor, domain 2"/>
    <property type="match status" value="1"/>
</dbReference>
<accession>A0A7K1FTV0</accession>
<dbReference type="PROSITE" id="PS01081">
    <property type="entry name" value="HTH_TETR_1"/>
    <property type="match status" value="1"/>
</dbReference>
<evidence type="ECO:0000256" key="4">
    <source>
        <dbReference type="ARBA" id="ARBA00023163"/>
    </source>
</evidence>
<dbReference type="EMBL" id="WLYK01000008">
    <property type="protein sequence ID" value="MTD16234.1"/>
    <property type="molecule type" value="Genomic_DNA"/>
</dbReference>
<keyword evidence="8" id="KW-1185">Reference proteome</keyword>
<evidence type="ECO:0000313" key="7">
    <source>
        <dbReference type="EMBL" id="MTD16234.1"/>
    </source>
</evidence>
<dbReference type="PANTHER" id="PTHR30055">
    <property type="entry name" value="HTH-TYPE TRANSCRIPTIONAL REGULATOR RUTR"/>
    <property type="match status" value="1"/>
</dbReference>
<dbReference type="SUPFAM" id="SSF46689">
    <property type="entry name" value="Homeodomain-like"/>
    <property type="match status" value="1"/>
</dbReference>
<keyword evidence="2" id="KW-0805">Transcription regulation</keyword>
<reference evidence="7 8" key="1">
    <citation type="submission" date="2019-11" db="EMBL/GenBank/DDBJ databases">
        <authorList>
            <person name="Jiang L.-Q."/>
        </authorList>
    </citation>
    <scope>NUCLEOTIDE SEQUENCE [LARGE SCALE GENOMIC DNA]</scope>
    <source>
        <strain evidence="7 8">YIM 132087</strain>
    </source>
</reference>
<dbReference type="InterPro" id="IPR001647">
    <property type="entry name" value="HTH_TetR"/>
</dbReference>
<keyword evidence="4" id="KW-0804">Transcription</keyword>
<dbReference type="PANTHER" id="PTHR30055:SF234">
    <property type="entry name" value="HTH-TYPE TRANSCRIPTIONAL REGULATOR BETI"/>
    <property type="match status" value="1"/>
</dbReference>
<dbReference type="InterPro" id="IPR050109">
    <property type="entry name" value="HTH-type_TetR-like_transc_reg"/>
</dbReference>
<name>A0A7K1FTV0_9ACTN</name>
<keyword evidence="1" id="KW-0678">Repressor</keyword>
<evidence type="ECO:0000313" key="8">
    <source>
        <dbReference type="Proteomes" id="UP000460221"/>
    </source>
</evidence>
<dbReference type="Pfam" id="PF13977">
    <property type="entry name" value="TetR_C_6"/>
    <property type="match status" value="1"/>
</dbReference>
<feature type="domain" description="HTH tetR-type" evidence="6">
    <location>
        <begin position="10"/>
        <end position="70"/>
    </location>
</feature>
<protein>
    <submittedName>
        <fullName evidence="7">TetR family transcriptional regulator</fullName>
    </submittedName>
</protein>
<evidence type="ECO:0000256" key="5">
    <source>
        <dbReference type="PROSITE-ProRule" id="PRU00335"/>
    </source>
</evidence>
<dbReference type="InterPro" id="IPR023772">
    <property type="entry name" value="DNA-bd_HTH_TetR-type_CS"/>
</dbReference>
<sequence>MPKVSEEHRAKRRQQILRAAMKRFGEGGLHSTSMADVIAESGLSAGAVYLYFKSKDELIAAVAQEVLGGVIARVESLRDAPVPASPGELVCALLDRATSKHQPSPISSLPLLMSVWSEVTRSDAVLRIAEGWITRLRDTITDVVRRWGEHREMPVDADRLAPLIMAMVQGYLLQMVIGTAPPVTEYQESAWAMLTAAGLT</sequence>
<evidence type="ECO:0000256" key="2">
    <source>
        <dbReference type="ARBA" id="ARBA00023015"/>
    </source>
</evidence>
<organism evidence="7 8">
    <name type="scientific">Nakamurella alba</name>
    <dbReference type="NCBI Taxonomy" id="2665158"/>
    <lineage>
        <taxon>Bacteria</taxon>
        <taxon>Bacillati</taxon>
        <taxon>Actinomycetota</taxon>
        <taxon>Actinomycetes</taxon>
        <taxon>Nakamurellales</taxon>
        <taxon>Nakamurellaceae</taxon>
        <taxon>Nakamurella</taxon>
    </lineage>
</organism>
<keyword evidence="3 5" id="KW-0238">DNA-binding</keyword>
<dbReference type="SUPFAM" id="SSF48498">
    <property type="entry name" value="Tetracyclin repressor-like, C-terminal domain"/>
    <property type="match status" value="1"/>
</dbReference>
<evidence type="ECO:0000256" key="1">
    <source>
        <dbReference type="ARBA" id="ARBA00022491"/>
    </source>
</evidence>
<dbReference type="GO" id="GO:0000976">
    <property type="term" value="F:transcription cis-regulatory region binding"/>
    <property type="evidence" value="ECO:0007669"/>
    <property type="project" value="TreeGrafter"/>
</dbReference>
<dbReference type="InterPro" id="IPR036271">
    <property type="entry name" value="Tet_transcr_reg_TetR-rel_C_sf"/>
</dbReference>
<feature type="DNA-binding region" description="H-T-H motif" evidence="5">
    <location>
        <begin position="33"/>
        <end position="52"/>
    </location>
</feature>
<comment type="caution">
    <text evidence="7">The sequence shown here is derived from an EMBL/GenBank/DDBJ whole genome shotgun (WGS) entry which is preliminary data.</text>
</comment>
<evidence type="ECO:0000256" key="3">
    <source>
        <dbReference type="ARBA" id="ARBA00023125"/>
    </source>
</evidence>
<dbReference type="PRINTS" id="PR00455">
    <property type="entry name" value="HTHTETR"/>
</dbReference>
<evidence type="ECO:0000259" key="6">
    <source>
        <dbReference type="PROSITE" id="PS50977"/>
    </source>
</evidence>
<dbReference type="GO" id="GO:0003700">
    <property type="term" value="F:DNA-binding transcription factor activity"/>
    <property type="evidence" value="ECO:0007669"/>
    <property type="project" value="TreeGrafter"/>
</dbReference>
<dbReference type="RefSeq" id="WP_154770174.1">
    <property type="nucleotide sequence ID" value="NZ_WLYK01000008.1"/>
</dbReference>
<dbReference type="PROSITE" id="PS50977">
    <property type="entry name" value="HTH_TETR_2"/>
    <property type="match status" value="1"/>
</dbReference>
<dbReference type="InterPro" id="IPR009057">
    <property type="entry name" value="Homeodomain-like_sf"/>
</dbReference>
<dbReference type="InterPro" id="IPR039538">
    <property type="entry name" value="BetI_C"/>
</dbReference>